<evidence type="ECO:0000313" key="2">
    <source>
        <dbReference type="Proteomes" id="UP000236736"/>
    </source>
</evidence>
<organism evidence="1 2">
    <name type="scientific">Algoriphagus boritolerans DSM 17298 = JCM 18970</name>
    <dbReference type="NCBI Taxonomy" id="1120964"/>
    <lineage>
        <taxon>Bacteria</taxon>
        <taxon>Pseudomonadati</taxon>
        <taxon>Bacteroidota</taxon>
        <taxon>Cytophagia</taxon>
        <taxon>Cytophagales</taxon>
        <taxon>Cyclobacteriaceae</taxon>
        <taxon>Algoriphagus</taxon>
    </lineage>
</organism>
<name>A0A1H5XH24_9BACT</name>
<reference evidence="2" key="1">
    <citation type="submission" date="2016-10" db="EMBL/GenBank/DDBJ databases">
        <authorList>
            <person name="Varghese N."/>
            <person name="Submissions S."/>
        </authorList>
    </citation>
    <scope>NUCLEOTIDE SEQUENCE [LARGE SCALE GENOMIC DNA]</scope>
    <source>
        <strain evidence="2">DSM 17298</strain>
    </source>
</reference>
<accession>A0A1H5XH24</accession>
<protein>
    <submittedName>
        <fullName evidence="1">Uncharacterized protein</fullName>
    </submittedName>
</protein>
<gene>
    <name evidence="1" type="ORF">SAMN03080598_02512</name>
</gene>
<keyword evidence="2" id="KW-1185">Reference proteome</keyword>
<sequence length="49" mass="5634">MGKASLVEFSNKPHFTSTNFLKDFYLIGEGRALQDLRFLVLWKTVKKTG</sequence>
<proteinExistence type="predicted"/>
<dbReference type="EMBL" id="FNVR01000013">
    <property type="protein sequence ID" value="SEG10720.1"/>
    <property type="molecule type" value="Genomic_DNA"/>
</dbReference>
<dbReference type="AlphaFoldDB" id="A0A1H5XH24"/>
<dbReference type="Proteomes" id="UP000236736">
    <property type="component" value="Unassembled WGS sequence"/>
</dbReference>
<evidence type="ECO:0000313" key="1">
    <source>
        <dbReference type="EMBL" id="SEG10720.1"/>
    </source>
</evidence>